<dbReference type="PROSITE" id="PS00216">
    <property type="entry name" value="SUGAR_TRANSPORT_1"/>
    <property type="match status" value="1"/>
</dbReference>
<evidence type="ECO:0000313" key="7">
    <source>
        <dbReference type="EMBL" id="KAK2828098.1"/>
    </source>
</evidence>
<feature type="transmembrane region" description="Helical" evidence="5">
    <location>
        <begin position="201"/>
        <end position="223"/>
    </location>
</feature>
<dbReference type="GO" id="GO:0016020">
    <property type="term" value="C:membrane"/>
    <property type="evidence" value="ECO:0007669"/>
    <property type="project" value="UniProtKB-SubCell"/>
</dbReference>
<protein>
    <recommendedName>
        <fullName evidence="6">Major facilitator superfamily (MFS) profile domain-containing protein</fullName>
    </recommendedName>
</protein>
<dbReference type="InterPro" id="IPR036259">
    <property type="entry name" value="MFS_trans_sf"/>
</dbReference>
<sequence length="597" mass="65418">MDSFKIRDYDSITAFLGAWGLFQLQVFLALAISILPNGFVGVYIVFVGDTPPHECYIPESYNISETWRNVTIPLEVTTGGIATRSSCSRLNLEAVRNYSDSKYVPNVNVNVSEIPLESCLDGWTYSEDIYKSTIVTEWDLVCENGYKIPLATSIHYVGVLVGAFVSGQMSDRYGRRPALFTMMALQTVAITAQIFSPSWEIFSFIFFFVGAGGYSNYIIAFVLGTEILSPKSRMVFCSLGVFMGSALGYMAMPAAAYFLREWRMLLISMAASGLIYIPLWWLVPESPRWLLSQGRVKEAEAILKDAARRNKIEAPEAIFTQAEVEDALAKKEKKYNALVILSSCNMFSLTLLCSLLWIIITISYYGLILNTSNLHGNPYINCFLSAVTEVPAYIIALVLQYCSRHFCQSSTLFLGGVMILCVHLIPIGLPGVAVFLEMLGKFGVTAAFCVVYAATSELFPTVIRNTGMGCCSMAARIGTIISPFIIYLGQYFKSLPYILMGGIALSGASPAARAGAGPQQQPVKGKVKPNGDAADDRWFLCSDDPSFGSTVDGFPSTSQSPNGIRRQSRTCQVNDLASVKTSAGALPFFVCTRGIEK</sequence>
<dbReference type="Gene3D" id="1.20.1250.20">
    <property type="entry name" value="MFS general substrate transporter like domains"/>
    <property type="match status" value="1"/>
</dbReference>
<accession>A0AA88M1V3</accession>
<dbReference type="InterPro" id="IPR005829">
    <property type="entry name" value="Sugar_transporter_CS"/>
</dbReference>
<dbReference type="PROSITE" id="PS50850">
    <property type="entry name" value="MFS"/>
    <property type="match status" value="1"/>
</dbReference>
<reference evidence="7" key="1">
    <citation type="submission" date="2023-07" db="EMBL/GenBank/DDBJ databases">
        <title>Chromosome-level Genome Assembly of Striped Snakehead (Channa striata).</title>
        <authorList>
            <person name="Liu H."/>
        </authorList>
    </citation>
    <scope>NUCLEOTIDE SEQUENCE</scope>
    <source>
        <strain evidence="7">Gz</strain>
        <tissue evidence="7">Muscle</tissue>
    </source>
</reference>
<keyword evidence="3 5" id="KW-1133">Transmembrane helix</keyword>
<feature type="transmembrane region" description="Helical" evidence="5">
    <location>
        <begin position="265"/>
        <end position="283"/>
    </location>
</feature>
<evidence type="ECO:0000256" key="1">
    <source>
        <dbReference type="ARBA" id="ARBA00004141"/>
    </source>
</evidence>
<dbReference type="SUPFAM" id="SSF103473">
    <property type="entry name" value="MFS general substrate transporter"/>
    <property type="match status" value="1"/>
</dbReference>
<evidence type="ECO:0000313" key="8">
    <source>
        <dbReference type="Proteomes" id="UP001187415"/>
    </source>
</evidence>
<evidence type="ECO:0000256" key="5">
    <source>
        <dbReference type="SAM" id="Phobius"/>
    </source>
</evidence>
<feature type="transmembrane region" description="Helical" evidence="5">
    <location>
        <begin position="474"/>
        <end position="492"/>
    </location>
</feature>
<feature type="transmembrane region" description="Helical" evidence="5">
    <location>
        <begin position="411"/>
        <end position="436"/>
    </location>
</feature>
<feature type="transmembrane region" description="Helical" evidence="5">
    <location>
        <begin position="235"/>
        <end position="259"/>
    </location>
</feature>
<evidence type="ECO:0000256" key="4">
    <source>
        <dbReference type="ARBA" id="ARBA00023136"/>
    </source>
</evidence>
<comment type="caution">
    <text evidence="7">The sequence shown here is derived from an EMBL/GenBank/DDBJ whole genome shotgun (WGS) entry which is preliminary data.</text>
</comment>
<feature type="transmembrane region" description="Helical" evidence="5">
    <location>
        <begin position="378"/>
        <end position="399"/>
    </location>
</feature>
<evidence type="ECO:0000256" key="3">
    <source>
        <dbReference type="ARBA" id="ARBA00022989"/>
    </source>
</evidence>
<feature type="transmembrane region" description="Helical" evidence="5">
    <location>
        <begin position="338"/>
        <end position="366"/>
    </location>
</feature>
<comment type="subcellular location">
    <subcellularLocation>
        <location evidence="1">Membrane</location>
        <topology evidence="1">Multi-pass membrane protein</topology>
    </subcellularLocation>
</comment>
<dbReference type="PANTHER" id="PTHR24064">
    <property type="entry name" value="SOLUTE CARRIER FAMILY 22 MEMBER"/>
    <property type="match status" value="1"/>
</dbReference>
<dbReference type="InterPro" id="IPR005828">
    <property type="entry name" value="MFS_sugar_transport-like"/>
</dbReference>
<dbReference type="AlphaFoldDB" id="A0AA88M1V3"/>
<evidence type="ECO:0000256" key="2">
    <source>
        <dbReference type="ARBA" id="ARBA00022692"/>
    </source>
</evidence>
<dbReference type="Proteomes" id="UP001187415">
    <property type="component" value="Unassembled WGS sequence"/>
</dbReference>
<dbReference type="EMBL" id="JAUPFM010000015">
    <property type="protein sequence ID" value="KAK2828098.1"/>
    <property type="molecule type" value="Genomic_DNA"/>
</dbReference>
<dbReference type="GO" id="GO:0022857">
    <property type="term" value="F:transmembrane transporter activity"/>
    <property type="evidence" value="ECO:0007669"/>
    <property type="project" value="InterPro"/>
</dbReference>
<feature type="domain" description="Major facilitator superfamily (MFS) profile" evidence="6">
    <location>
        <begin position="107"/>
        <end position="519"/>
    </location>
</feature>
<organism evidence="7 8">
    <name type="scientific">Channa striata</name>
    <name type="common">Snakehead murrel</name>
    <name type="synonym">Ophicephalus striatus</name>
    <dbReference type="NCBI Taxonomy" id="64152"/>
    <lineage>
        <taxon>Eukaryota</taxon>
        <taxon>Metazoa</taxon>
        <taxon>Chordata</taxon>
        <taxon>Craniata</taxon>
        <taxon>Vertebrata</taxon>
        <taxon>Euteleostomi</taxon>
        <taxon>Actinopterygii</taxon>
        <taxon>Neopterygii</taxon>
        <taxon>Teleostei</taxon>
        <taxon>Neoteleostei</taxon>
        <taxon>Acanthomorphata</taxon>
        <taxon>Anabantaria</taxon>
        <taxon>Anabantiformes</taxon>
        <taxon>Channoidei</taxon>
        <taxon>Channidae</taxon>
        <taxon>Channa</taxon>
    </lineage>
</organism>
<keyword evidence="8" id="KW-1185">Reference proteome</keyword>
<feature type="transmembrane region" description="Helical" evidence="5">
    <location>
        <begin position="442"/>
        <end position="462"/>
    </location>
</feature>
<feature type="transmembrane region" description="Helical" evidence="5">
    <location>
        <begin position="178"/>
        <end position="195"/>
    </location>
</feature>
<keyword evidence="2 5" id="KW-0812">Transmembrane</keyword>
<dbReference type="InterPro" id="IPR020846">
    <property type="entry name" value="MFS_dom"/>
</dbReference>
<evidence type="ECO:0000259" key="6">
    <source>
        <dbReference type="PROSITE" id="PS50850"/>
    </source>
</evidence>
<name>A0AA88M1V3_CHASR</name>
<keyword evidence="4 5" id="KW-0472">Membrane</keyword>
<dbReference type="Pfam" id="PF00083">
    <property type="entry name" value="Sugar_tr"/>
    <property type="match status" value="1"/>
</dbReference>
<proteinExistence type="predicted"/>
<gene>
    <name evidence="7" type="ORF">Q5P01_019132</name>
</gene>